<dbReference type="InterPro" id="IPR002016">
    <property type="entry name" value="Haem_peroxidase"/>
</dbReference>
<feature type="binding site" evidence="15">
    <location>
        <position position="73"/>
    </location>
    <ligand>
        <name>Ca(2+)</name>
        <dbReference type="ChEBI" id="CHEBI:29108"/>
        <label>1</label>
    </ligand>
</feature>
<dbReference type="FunFam" id="1.10.520.10:FF:000009">
    <property type="entry name" value="Peroxidase"/>
    <property type="match status" value="1"/>
</dbReference>
<comment type="subcellular location">
    <subcellularLocation>
        <location evidence="18">Secreted</location>
    </subcellularLocation>
</comment>
<gene>
    <name evidence="20" type="ORF">CJ030_MR1G013813</name>
</gene>
<comment type="caution">
    <text evidence="20">The sequence shown here is derived from an EMBL/GenBank/DDBJ whole genome shotgun (WGS) entry which is preliminary data.</text>
</comment>
<evidence type="ECO:0000256" key="5">
    <source>
        <dbReference type="ARBA" id="ARBA00022559"/>
    </source>
</evidence>
<evidence type="ECO:0000256" key="14">
    <source>
        <dbReference type="PIRSR" id="PIRSR600823-2"/>
    </source>
</evidence>
<accession>A0A6A1WTC8</accession>
<evidence type="ECO:0000256" key="4">
    <source>
        <dbReference type="ARBA" id="ARBA00012313"/>
    </source>
</evidence>
<dbReference type="GO" id="GO:0005576">
    <property type="term" value="C:extracellular region"/>
    <property type="evidence" value="ECO:0007669"/>
    <property type="project" value="UniProtKB-SubCell"/>
</dbReference>
<protein>
    <recommendedName>
        <fullName evidence="4 18">Peroxidase</fullName>
        <ecNumber evidence="4 18">1.11.1.7</ecNumber>
    </recommendedName>
</protein>
<keyword evidence="5 18" id="KW-0575">Peroxidase</keyword>
<evidence type="ECO:0000256" key="10">
    <source>
        <dbReference type="ARBA" id="ARBA00023004"/>
    </source>
</evidence>
<evidence type="ECO:0000256" key="8">
    <source>
        <dbReference type="ARBA" id="ARBA00022837"/>
    </source>
</evidence>
<comment type="cofactor">
    <cofactor evidence="15 18">
        <name>heme b</name>
        <dbReference type="ChEBI" id="CHEBI:60344"/>
    </cofactor>
    <text evidence="15 18">Binds 1 heme b (iron(II)-protoporphyrin IX) group per subunit.</text>
</comment>
<keyword evidence="8 15" id="KW-0106">Calcium</keyword>
<feature type="domain" description="Plant heme peroxidase family profile" evidence="19">
    <location>
        <begin position="24"/>
        <end position="326"/>
    </location>
</feature>
<dbReference type="EMBL" id="RXIC02000019">
    <property type="protein sequence ID" value="KAB1227933.1"/>
    <property type="molecule type" value="Genomic_DNA"/>
</dbReference>
<evidence type="ECO:0000256" key="17">
    <source>
        <dbReference type="PIRSR" id="PIRSR600823-5"/>
    </source>
</evidence>
<dbReference type="OrthoDB" id="2113341at2759"/>
<comment type="function">
    <text evidence="2">Removal of H(2)O(2), oxidation of toxic reductants, biosynthesis and degradation of lignin, suberization, auxin catabolism, response to environmental stresses such as wounding, pathogen attack and oxidative stress. These functions might be dependent on each isozyme/isoform in each plant tissue.</text>
</comment>
<dbReference type="AlphaFoldDB" id="A0A6A1WTC8"/>
<reference evidence="20 21" key="1">
    <citation type="journal article" date="2019" name="Plant Biotechnol. J.">
        <title>The red bayberry genome and genetic basis of sex determination.</title>
        <authorList>
            <person name="Jia H.M."/>
            <person name="Jia H.J."/>
            <person name="Cai Q.L."/>
            <person name="Wang Y."/>
            <person name="Zhao H.B."/>
            <person name="Yang W.F."/>
            <person name="Wang G.Y."/>
            <person name="Li Y.H."/>
            <person name="Zhan D.L."/>
            <person name="Shen Y.T."/>
            <person name="Niu Q.F."/>
            <person name="Chang L."/>
            <person name="Qiu J."/>
            <person name="Zhao L."/>
            <person name="Xie H.B."/>
            <person name="Fu W.Y."/>
            <person name="Jin J."/>
            <person name="Li X.W."/>
            <person name="Jiao Y."/>
            <person name="Zhou C.C."/>
            <person name="Tu T."/>
            <person name="Chai C.Y."/>
            <person name="Gao J.L."/>
            <person name="Fan L.J."/>
            <person name="van de Weg E."/>
            <person name="Wang J.Y."/>
            <person name="Gao Z.S."/>
        </authorList>
    </citation>
    <scope>NUCLEOTIDE SEQUENCE [LARGE SCALE GENOMIC DNA]</scope>
    <source>
        <tissue evidence="20">Leaves</tissue>
    </source>
</reference>
<evidence type="ECO:0000256" key="3">
    <source>
        <dbReference type="ARBA" id="ARBA00006873"/>
    </source>
</evidence>
<comment type="similarity">
    <text evidence="3">Belongs to the peroxidase family. Ascorbate peroxidase subfamily.</text>
</comment>
<evidence type="ECO:0000256" key="9">
    <source>
        <dbReference type="ARBA" id="ARBA00023002"/>
    </source>
</evidence>
<dbReference type="PRINTS" id="PR00461">
    <property type="entry name" value="PLPEROXIDASE"/>
</dbReference>
<feature type="binding site" evidence="15">
    <location>
        <position position="66"/>
    </location>
    <ligand>
        <name>Ca(2+)</name>
        <dbReference type="ChEBI" id="CHEBI:29108"/>
        <label>1</label>
    </ligand>
</feature>
<evidence type="ECO:0000256" key="13">
    <source>
        <dbReference type="PIRSR" id="PIRSR600823-1"/>
    </source>
</evidence>
<feature type="disulfide bond" evidence="17">
    <location>
        <begin position="34"/>
        <end position="114"/>
    </location>
</feature>
<evidence type="ECO:0000313" key="21">
    <source>
        <dbReference type="Proteomes" id="UP000516437"/>
    </source>
</evidence>
<evidence type="ECO:0000256" key="2">
    <source>
        <dbReference type="ARBA" id="ARBA00002322"/>
    </source>
</evidence>
<sequence length="326" mass="34991">MPSFFVKTAILFACLLFSRSSTAQLSGTFYDSTCPNVSNIVRGVVEQAAQNDVRIGAKLIRLHFHDCFVDGCDGSILLDNADGIESEKDAGPNSGSADGYSVVDDIKSALENVCPGVVSCADILAISSQISVSLAGGPTWEVQFGRRDSRTANRNGANSALPNPLESLDEITAKFSAVGLDSTDLVALSGAHTFGRARCSAFSHRLYNFDGAENPDPSLDTTYLETLRQTCPNQDGNGNTLTNLDRSTPDGFDNNYFTNLQNKQGLLQTDQELFSTAGATVDIVNRFANSQSDFFDSFGQSMINMGNISPLTGNNGEIRMDCKRVN</sequence>
<dbReference type="InterPro" id="IPR010255">
    <property type="entry name" value="Haem_peroxidase_sf"/>
</dbReference>
<dbReference type="SUPFAM" id="SSF48113">
    <property type="entry name" value="Heme-dependent peroxidases"/>
    <property type="match status" value="1"/>
</dbReference>
<comment type="catalytic activity">
    <reaction evidence="1 18">
        <text>2 a phenolic donor + H2O2 = 2 a phenolic radical donor + 2 H2O</text>
        <dbReference type="Rhea" id="RHEA:56136"/>
        <dbReference type="ChEBI" id="CHEBI:15377"/>
        <dbReference type="ChEBI" id="CHEBI:16240"/>
        <dbReference type="ChEBI" id="CHEBI:139520"/>
        <dbReference type="ChEBI" id="CHEBI:139521"/>
        <dbReference type="EC" id="1.11.1.7"/>
    </reaction>
</comment>
<keyword evidence="7 15" id="KW-0479">Metal-binding</keyword>
<feature type="disulfide bond" evidence="17">
    <location>
        <begin position="67"/>
        <end position="72"/>
    </location>
</feature>
<proteinExistence type="inferred from homology"/>
<evidence type="ECO:0000256" key="6">
    <source>
        <dbReference type="ARBA" id="ARBA00022617"/>
    </source>
</evidence>
<evidence type="ECO:0000256" key="1">
    <source>
        <dbReference type="ARBA" id="ARBA00000189"/>
    </source>
</evidence>
<dbReference type="GO" id="GO:0042744">
    <property type="term" value="P:hydrogen peroxide catabolic process"/>
    <property type="evidence" value="ECO:0007669"/>
    <property type="project" value="UniProtKB-KW"/>
</dbReference>
<dbReference type="Proteomes" id="UP000516437">
    <property type="component" value="Chromosome 1"/>
</dbReference>
<dbReference type="Gene3D" id="1.10.420.10">
    <property type="entry name" value="Peroxidase, domain 2"/>
    <property type="match status" value="1"/>
</dbReference>
<dbReference type="InterPro" id="IPR033905">
    <property type="entry name" value="Secretory_peroxidase"/>
</dbReference>
<keyword evidence="18" id="KW-0376">Hydrogen peroxide</keyword>
<keyword evidence="6 18" id="KW-0349">Heme</keyword>
<name>A0A6A1WTC8_9ROSI</name>
<feature type="disulfide bond" evidence="17">
    <location>
        <begin position="199"/>
        <end position="231"/>
    </location>
</feature>
<feature type="binding site" evidence="14">
    <location>
        <position position="162"/>
    </location>
    <ligand>
        <name>substrate</name>
    </ligand>
</feature>
<evidence type="ECO:0000256" key="12">
    <source>
        <dbReference type="ARBA" id="ARBA00023180"/>
    </source>
</evidence>
<comment type="cofactor">
    <cofactor evidence="15 18">
        <name>Ca(2+)</name>
        <dbReference type="ChEBI" id="CHEBI:29108"/>
    </cofactor>
    <text evidence="15 18">Binds 2 calcium ions per subunit.</text>
</comment>
<evidence type="ECO:0000256" key="18">
    <source>
        <dbReference type="RuleBase" id="RU362060"/>
    </source>
</evidence>
<feature type="binding site" evidence="15">
    <location>
        <position position="87"/>
    </location>
    <ligand>
        <name>Ca(2+)</name>
        <dbReference type="ChEBI" id="CHEBI:29108"/>
        <label>1</label>
    </ligand>
</feature>
<evidence type="ECO:0000256" key="7">
    <source>
        <dbReference type="ARBA" id="ARBA00022723"/>
    </source>
</evidence>
<feature type="site" description="Transition state stabilizer" evidence="16">
    <location>
        <position position="61"/>
    </location>
</feature>
<keyword evidence="18" id="KW-0964">Secreted</keyword>
<keyword evidence="21" id="KW-1185">Reference proteome</keyword>
<feature type="binding site" evidence="15">
    <location>
        <position position="245"/>
    </location>
    <ligand>
        <name>Ca(2+)</name>
        <dbReference type="ChEBI" id="CHEBI:29108"/>
        <label>2</label>
    </ligand>
</feature>
<keyword evidence="18" id="KW-0732">Signal</keyword>
<feature type="binding site" description="axial binding residue" evidence="15">
    <location>
        <position position="192"/>
    </location>
    <ligand>
        <name>heme b</name>
        <dbReference type="ChEBI" id="CHEBI:60344"/>
    </ligand>
    <ligandPart>
        <name>Fe</name>
        <dbReference type="ChEBI" id="CHEBI:18248"/>
    </ligandPart>
</feature>
<dbReference type="InterPro" id="IPR019793">
    <property type="entry name" value="Peroxidases_heam-ligand_BS"/>
</dbReference>
<dbReference type="InterPro" id="IPR000823">
    <property type="entry name" value="Peroxidase_pln"/>
</dbReference>
<keyword evidence="10 15" id="KW-0408">Iron</keyword>
<dbReference type="GO" id="GO:0046872">
    <property type="term" value="F:metal ion binding"/>
    <property type="evidence" value="ECO:0007669"/>
    <property type="project" value="UniProtKB-UniRule"/>
</dbReference>
<keyword evidence="12" id="KW-0325">Glycoprotein</keyword>
<feature type="active site" description="Proton acceptor" evidence="13">
    <location>
        <position position="65"/>
    </location>
</feature>
<dbReference type="GO" id="GO:0140825">
    <property type="term" value="F:lactoperoxidase activity"/>
    <property type="evidence" value="ECO:0007669"/>
    <property type="project" value="UniProtKB-EC"/>
</dbReference>
<dbReference type="PANTHER" id="PTHR31388">
    <property type="entry name" value="PEROXIDASE 72-RELATED"/>
    <property type="match status" value="1"/>
</dbReference>
<evidence type="ECO:0000256" key="11">
    <source>
        <dbReference type="ARBA" id="ARBA00023157"/>
    </source>
</evidence>
<keyword evidence="9 18" id="KW-0560">Oxidoreductase</keyword>
<evidence type="ECO:0000256" key="15">
    <source>
        <dbReference type="PIRSR" id="PIRSR600823-3"/>
    </source>
</evidence>
<evidence type="ECO:0000313" key="20">
    <source>
        <dbReference type="EMBL" id="KAB1227933.1"/>
    </source>
</evidence>
<evidence type="ECO:0000256" key="16">
    <source>
        <dbReference type="PIRSR" id="PIRSR600823-4"/>
    </source>
</evidence>
<dbReference type="PRINTS" id="PR00458">
    <property type="entry name" value="PEROXIDASE"/>
</dbReference>
<organism evidence="20 21">
    <name type="scientific">Morella rubra</name>
    <name type="common">Chinese bayberry</name>
    <dbReference type="NCBI Taxonomy" id="262757"/>
    <lineage>
        <taxon>Eukaryota</taxon>
        <taxon>Viridiplantae</taxon>
        <taxon>Streptophyta</taxon>
        <taxon>Embryophyta</taxon>
        <taxon>Tracheophyta</taxon>
        <taxon>Spermatophyta</taxon>
        <taxon>Magnoliopsida</taxon>
        <taxon>eudicotyledons</taxon>
        <taxon>Gunneridae</taxon>
        <taxon>Pentapetalae</taxon>
        <taxon>rosids</taxon>
        <taxon>fabids</taxon>
        <taxon>Fagales</taxon>
        <taxon>Myricaceae</taxon>
        <taxon>Morella</taxon>
    </lineage>
</organism>
<feature type="binding site" evidence="15">
    <location>
        <position position="253"/>
    </location>
    <ligand>
        <name>Ca(2+)</name>
        <dbReference type="ChEBI" id="CHEBI:29108"/>
        <label>2</label>
    </ligand>
</feature>
<dbReference type="GO" id="GO:0020037">
    <property type="term" value="F:heme binding"/>
    <property type="evidence" value="ECO:0007669"/>
    <property type="project" value="UniProtKB-UniRule"/>
</dbReference>
<feature type="disulfide bond" evidence="17">
    <location>
        <begin position="120"/>
        <end position="322"/>
    </location>
</feature>
<dbReference type="EC" id="1.11.1.7" evidence="4 18"/>
<dbReference type="PROSITE" id="PS50873">
    <property type="entry name" value="PEROXIDASE_4"/>
    <property type="match status" value="1"/>
</dbReference>
<dbReference type="Pfam" id="PF00141">
    <property type="entry name" value="peroxidase"/>
    <property type="match status" value="1"/>
</dbReference>
<dbReference type="FunFam" id="1.10.420.10:FF:000001">
    <property type="entry name" value="Peroxidase"/>
    <property type="match status" value="1"/>
</dbReference>
<dbReference type="Gene3D" id="1.10.520.10">
    <property type="match status" value="1"/>
</dbReference>
<feature type="binding site" evidence="15">
    <location>
        <position position="248"/>
    </location>
    <ligand>
        <name>Ca(2+)</name>
        <dbReference type="ChEBI" id="CHEBI:29108"/>
        <label>2</label>
    </ligand>
</feature>
<comment type="similarity">
    <text evidence="18">Belongs to the peroxidase family. Classical plant (class III) peroxidase subfamily.</text>
</comment>
<feature type="binding site" evidence="15">
    <location>
        <position position="71"/>
    </location>
    <ligand>
        <name>Ca(2+)</name>
        <dbReference type="ChEBI" id="CHEBI:29108"/>
        <label>1</label>
    </ligand>
</feature>
<evidence type="ECO:0000259" key="19">
    <source>
        <dbReference type="PROSITE" id="PS50873"/>
    </source>
</evidence>
<dbReference type="PANTHER" id="PTHR31388:SF147">
    <property type="entry name" value="PEROXIDASE 58"/>
    <property type="match status" value="1"/>
</dbReference>
<dbReference type="GO" id="GO:0006979">
    <property type="term" value="P:response to oxidative stress"/>
    <property type="evidence" value="ECO:0007669"/>
    <property type="project" value="UniProtKB-UniRule"/>
</dbReference>
<keyword evidence="11 17" id="KW-1015">Disulfide bond</keyword>
<dbReference type="PROSITE" id="PS00436">
    <property type="entry name" value="PEROXIDASE_2"/>
    <property type="match status" value="1"/>
</dbReference>
<feature type="signal peptide" evidence="18">
    <location>
        <begin position="1"/>
        <end position="23"/>
    </location>
</feature>
<dbReference type="CDD" id="cd00693">
    <property type="entry name" value="secretory_peroxidase"/>
    <property type="match status" value="1"/>
</dbReference>
<feature type="chain" id="PRO_5025716437" description="Peroxidase" evidence="18">
    <location>
        <begin position="24"/>
        <end position="326"/>
    </location>
</feature>
<feature type="binding site" evidence="15">
    <location>
        <position position="69"/>
    </location>
    <ligand>
        <name>Ca(2+)</name>
        <dbReference type="ChEBI" id="CHEBI:29108"/>
        <label>1</label>
    </ligand>
</feature>
<feature type="binding site" evidence="15">
    <location>
        <position position="75"/>
    </location>
    <ligand>
        <name>Ca(2+)</name>
        <dbReference type="ChEBI" id="CHEBI:29108"/>
        <label>1</label>
    </ligand>
</feature>
<feature type="binding site" evidence="15">
    <location>
        <position position="193"/>
    </location>
    <ligand>
        <name>Ca(2+)</name>
        <dbReference type="ChEBI" id="CHEBI:29108"/>
        <label>2</label>
    </ligand>
</feature>
<dbReference type="PROSITE" id="PS00435">
    <property type="entry name" value="PEROXIDASE_1"/>
    <property type="match status" value="1"/>
</dbReference>
<dbReference type="InterPro" id="IPR019794">
    <property type="entry name" value="Peroxidases_AS"/>
</dbReference>